<dbReference type="Proteomes" id="UP000691718">
    <property type="component" value="Unassembled WGS sequence"/>
</dbReference>
<keyword evidence="1" id="KW-0812">Transmembrane</keyword>
<dbReference type="AlphaFoldDB" id="A0A8S3W6Y3"/>
<evidence type="ECO:0000256" key="1">
    <source>
        <dbReference type="SAM" id="Phobius"/>
    </source>
</evidence>
<dbReference type="EMBL" id="CAJQZP010000178">
    <property type="protein sequence ID" value="CAG4943708.1"/>
    <property type="molecule type" value="Genomic_DNA"/>
</dbReference>
<keyword evidence="1" id="KW-1133">Transmembrane helix</keyword>
<evidence type="ECO:0000259" key="2">
    <source>
        <dbReference type="Pfam" id="PF25298"/>
    </source>
</evidence>
<dbReference type="OrthoDB" id="5989141at2759"/>
<name>A0A8S3W6Y3_PARAO</name>
<proteinExistence type="predicted"/>
<organism evidence="3 4">
    <name type="scientific">Parnassius apollo</name>
    <name type="common">Apollo butterfly</name>
    <name type="synonym">Papilio apollo</name>
    <dbReference type="NCBI Taxonomy" id="110799"/>
    <lineage>
        <taxon>Eukaryota</taxon>
        <taxon>Metazoa</taxon>
        <taxon>Ecdysozoa</taxon>
        <taxon>Arthropoda</taxon>
        <taxon>Hexapoda</taxon>
        <taxon>Insecta</taxon>
        <taxon>Pterygota</taxon>
        <taxon>Neoptera</taxon>
        <taxon>Endopterygota</taxon>
        <taxon>Lepidoptera</taxon>
        <taxon>Glossata</taxon>
        <taxon>Ditrysia</taxon>
        <taxon>Papilionoidea</taxon>
        <taxon>Papilionidae</taxon>
        <taxon>Parnassiinae</taxon>
        <taxon>Parnassini</taxon>
        <taxon>Parnassius</taxon>
        <taxon>Parnassius</taxon>
    </lineage>
</organism>
<evidence type="ECO:0000313" key="3">
    <source>
        <dbReference type="EMBL" id="CAG4943708.1"/>
    </source>
</evidence>
<dbReference type="InterPro" id="IPR057251">
    <property type="entry name" value="FP_C"/>
</dbReference>
<dbReference type="Pfam" id="PF25298">
    <property type="entry name" value="Baculo_FP_2nd"/>
    <property type="match status" value="1"/>
</dbReference>
<evidence type="ECO:0000313" key="4">
    <source>
        <dbReference type="Proteomes" id="UP000691718"/>
    </source>
</evidence>
<sequence length="440" mass="50429">MSDENLLALATYAYALSTYYYYLVNQAAVTKRKPKKRRFWMIKMHADRTKNDEGRNLLADLIHEPSGQFDNFCRMSSSDFELKIGPAIAKKNTRWRQAIPIKVRLAVTLRFLATGNTYRCLHFLFRISSQIISRIVPEVCKGIIDVLRDEVKFDFACAGITETNFRKLGERRSTWRCIDCKTAQSPASTSYNNPGIAVRLEEMQATLVNITQQLVPLASLIEDVKTIKLEISNLKSSVEFAHQTASQLSVTVKSLESRISQVEEHTNLIHILGADLKKFKEDLQDKEQWARANNVEIKGIPVKKSENLYDIVDNISKVIQCSIRKEDINYIARVPSLKAESQKSIIMALNNRYCKEEFVAAARKHKELKVSQLGYADEGHVYVNDHLTLFNKALLKKAKDLAKTKNFKYVWIKHCKILARKSDTSPTFRIKSEKDLLKFS</sequence>
<accession>A0A8S3W6Y3</accession>
<keyword evidence="4" id="KW-1185">Reference proteome</keyword>
<protein>
    <submittedName>
        <fullName evidence="3">(apollo) hypothetical protein</fullName>
    </submittedName>
</protein>
<comment type="caution">
    <text evidence="3">The sequence shown here is derived from an EMBL/GenBank/DDBJ whole genome shotgun (WGS) entry which is preliminary data.</text>
</comment>
<gene>
    <name evidence="3" type="ORF">PAPOLLO_LOCUS2732</name>
</gene>
<feature type="transmembrane region" description="Helical" evidence="1">
    <location>
        <begin position="6"/>
        <end position="24"/>
    </location>
</feature>
<feature type="domain" description="FP protein C-terminal" evidence="2">
    <location>
        <begin position="388"/>
        <end position="439"/>
    </location>
</feature>
<reference evidence="3" key="1">
    <citation type="submission" date="2021-04" db="EMBL/GenBank/DDBJ databases">
        <authorList>
            <person name="Tunstrom K."/>
        </authorList>
    </citation>
    <scope>NUCLEOTIDE SEQUENCE</scope>
</reference>
<keyword evidence="1" id="KW-0472">Membrane</keyword>